<dbReference type="GO" id="GO:0070682">
    <property type="term" value="P:proteasome regulatory particle assembly"/>
    <property type="evidence" value="ECO:0007669"/>
    <property type="project" value="InterPro"/>
</dbReference>
<name>A0A9P0VZU1_9ASCO</name>
<gene>
    <name evidence="2" type="ORF">CLIB1423_13S01200</name>
</gene>
<proteinExistence type="predicted"/>
<evidence type="ECO:0000313" key="2">
    <source>
        <dbReference type="EMBL" id="CAH2353892.1"/>
    </source>
</evidence>
<dbReference type="EMBL" id="CAKXYY010000013">
    <property type="protein sequence ID" value="CAH2353892.1"/>
    <property type="molecule type" value="Genomic_DNA"/>
</dbReference>
<evidence type="ECO:0000313" key="3">
    <source>
        <dbReference type="Proteomes" id="UP000837801"/>
    </source>
</evidence>
<organism evidence="2 3">
    <name type="scientific">[Candida] railenensis</name>
    <dbReference type="NCBI Taxonomy" id="45579"/>
    <lineage>
        <taxon>Eukaryota</taxon>
        <taxon>Fungi</taxon>
        <taxon>Dikarya</taxon>
        <taxon>Ascomycota</taxon>
        <taxon>Saccharomycotina</taxon>
        <taxon>Pichiomycetes</taxon>
        <taxon>Debaryomycetaceae</taxon>
        <taxon>Kurtzmaniella</taxon>
    </lineage>
</organism>
<keyword evidence="3" id="KW-1185">Reference proteome</keyword>
<dbReference type="AlphaFoldDB" id="A0A9P0VZU1"/>
<dbReference type="Proteomes" id="UP000837801">
    <property type="component" value="Unassembled WGS sequence"/>
</dbReference>
<protein>
    <submittedName>
        <fullName evidence="2">Translation machinery-associated protein 17</fullName>
    </submittedName>
</protein>
<accession>A0A9P0VZU1</accession>
<comment type="caution">
    <text evidence="2">The sequence shown here is derived from an EMBL/GenBank/DDBJ whole genome shotgun (WGS) entry which is preliminary data.</text>
</comment>
<dbReference type="GO" id="GO:0030674">
    <property type="term" value="F:protein-macromolecule adaptor activity"/>
    <property type="evidence" value="ECO:0007669"/>
    <property type="project" value="TreeGrafter"/>
</dbReference>
<keyword evidence="1" id="KW-0175">Coiled coil</keyword>
<dbReference type="OrthoDB" id="548474at2759"/>
<evidence type="ECO:0000256" key="1">
    <source>
        <dbReference type="SAM" id="Coils"/>
    </source>
</evidence>
<dbReference type="PANTHER" id="PTHR40422:SF1">
    <property type="entry name" value="TRANSLATION MACHINERY-ASSOCIATED PROTEIN 17"/>
    <property type="match status" value="1"/>
</dbReference>
<sequence>MSSNSKPIQIEEFILAIKDLSDENLKSILSQLDNSISKLVESNETLAQEIETTKEAVSQLKPEESHEELKQDLVLYTETIEENNEVIANQKERVTQLNIELGRRGLKEPPSESLDSKAKELYL</sequence>
<reference evidence="2" key="1">
    <citation type="submission" date="2022-03" db="EMBL/GenBank/DDBJ databases">
        <authorList>
            <person name="Legras J.-L."/>
            <person name="Devillers H."/>
            <person name="Grondin C."/>
        </authorList>
    </citation>
    <scope>NUCLEOTIDE SEQUENCE</scope>
    <source>
        <strain evidence="2">CLIB 1423</strain>
    </source>
</reference>
<dbReference type="PANTHER" id="PTHR40422">
    <property type="entry name" value="TRANSLATION MACHINERY-ASSOCIATED PROTEIN 17"/>
    <property type="match status" value="1"/>
</dbReference>
<dbReference type="InterPro" id="IPR038966">
    <property type="entry name" value="TMA17"/>
</dbReference>
<feature type="coiled-coil region" evidence="1">
    <location>
        <begin position="29"/>
        <end position="56"/>
    </location>
</feature>